<accession>D5WNH2</accession>
<reference evidence="2" key="1">
    <citation type="submission" date="2010-04" db="EMBL/GenBank/DDBJ databases">
        <title>Complete sequence of plasmid 1 of Burkholderia sp. CCGE1002.</title>
        <authorList>
            <consortium name="US DOE Joint Genome Institute"/>
            <person name="Lucas S."/>
            <person name="Copeland A."/>
            <person name="Lapidus A."/>
            <person name="Cheng J.-F."/>
            <person name="Bruce D."/>
            <person name="Goodwin L."/>
            <person name="Pitluck S."/>
            <person name="Chertkov O."/>
            <person name="Detter J.C."/>
            <person name="Han C."/>
            <person name="Tapia R."/>
            <person name="Land M."/>
            <person name="Hauser L."/>
            <person name="Kyrpides N."/>
            <person name="Ovchinnikova G."/>
            <person name="Martinez-Romero E."/>
            <person name="Hernandez M.A.R."/>
            <person name="Tiedje J.M."/>
            <person name="Woyke T."/>
        </authorList>
    </citation>
    <scope>NUCLEOTIDE SEQUENCE [LARGE SCALE GENOMIC DNA]</scope>
    <source>
        <strain evidence="2">CCGE1002</strain>
        <plasmid evidence="2">pBC201</plasmid>
    </source>
</reference>
<dbReference type="Proteomes" id="UP000002190">
    <property type="component" value="Plasmid pBC201"/>
</dbReference>
<geneLocation type="plasmid" evidence="1 2">
    <name>pBC201</name>
</geneLocation>
<dbReference type="GeneID" id="301098060"/>
<dbReference type="AlphaFoldDB" id="D5WNH2"/>
<dbReference type="EMBL" id="CP002016">
    <property type="protein sequence ID" value="ADG20851.1"/>
    <property type="molecule type" value="Genomic_DNA"/>
</dbReference>
<organism evidence="1 2">
    <name type="scientific">Paraburkholderia atlantica</name>
    <dbReference type="NCBI Taxonomy" id="2654982"/>
    <lineage>
        <taxon>Bacteria</taxon>
        <taxon>Pseudomonadati</taxon>
        <taxon>Pseudomonadota</taxon>
        <taxon>Betaproteobacteria</taxon>
        <taxon>Burkholderiales</taxon>
        <taxon>Burkholderiaceae</taxon>
        <taxon>Paraburkholderia</taxon>
    </lineage>
</organism>
<protein>
    <submittedName>
        <fullName evidence="1">Uncharacterized protein</fullName>
    </submittedName>
</protein>
<evidence type="ECO:0000313" key="2">
    <source>
        <dbReference type="Proteomes" id="UP000002190"/>
    </source>
</evidence>
<proteinExistence type="predicted"/>
<sequence length="150" mass="16614">MGTALDVTKFFWDIFKDGAKLSTSSTRVNAIPQGSTVQDFQDWQGPVSYAEHYEELSFLFNSDICNFTLTPSWQYNGQYIANFTVDVDGTLDVLSSLDVRAETSEATYDDDDVAQLPYRINVTFHNVTGGTRQTTFKGIARGDGGGLNVE</sequence>
<reference evidence="1 2" key="2">
    <citation type="journal article" date="2012" name="J. Bacteriol.">
        <title>Genome Sequences of Burkholderia sp. Strains CCGE1002 and H160, Isolated from Legume Nodules in Mexico and Brazil.</title>
        <authorList>
            <person name="Ormeno-Orrillo E."/>
            <person name="Rogel M.A."/>
            <person name="Chueire L.M."/>
            <person name="Tiedje J.M."/>
            <person name="Martinez-Romero E."/>
            <person name="Hungria M."/>
        </authorList>
    </citation>
    <scope>NUCLEOTIDE SEQUENCE [LARGE SCALE GENOMIC DNA]</scope>
    <source>
        <strain evidence="1 2">CCGE1002</strain>
        <plasmid evidence="2">pBC201</plasmid>
    </source>
</reference>
<gene>
    <name evidence="1" type="ordered locus">BC1002_7101</name>
</gene>
<keyword evidence="1" id="KW-0614">Plasmid</keyword>
<dbReference type="HOGENOM" id="CLU_1737127_0_0_4"/>
<dbReference type="RefSeq" id="WP_013094627.1">
    <property type="nucleotide sequence ID" value="NC_014120.1"/>
</dbReference>
<name>D5WNH2_PARAM</name>
<evidence type="ECO:0000313" key="1">
    <source>
        <dbReference type="EMBL" id="ADG20851.1"/>
    </source>
</evidence>
<dbReference type="KEGG" id="bge:BC1002_7101"/>